<dbReference type="Proteomes" id="UP000199065">
    <property type="component" value="Unassembled WGS sequence"/>
</dbReference>
<proteinExistence type="predicted"/>
<dbReference type="OrthoDB" id="3214389at2"/>
<name>A0A1I2PUR0_9CORY</name>
<dbReference type="InterPro" id="IPR054206">
    <property type="entry name" value="DUF6912"/>
</dbReference>
<dbReference type="RefSeq" id="WP_092283598.1">
    <property type="nucleotide sequence ID" value="NZ_FOPJ01000001.1"/>
</dbReference>
<keyword evidence="2" id="KW-1185">Reference proteome</keyword>
<dbReference type="EMBL" id="FOPJ01000001">
    <property type="protein sequence ID" value="SFG20005.1"/>
    <property type="molecule type" value="Genomic_DNA"/>
</dbReference>
<sequence length="176" mass="19351">MRIYIPATFTMLREFAQTQQLELIPPGYAFSAAEACKGDYSADEIELIEHGAFVDASEASIRLLQRDIEENKEAEYPYRRVVISADIPNKQATIREDLGISVVSLDPAKVELKDCVCVHIDIAESEAETAKAMEAIQAADLGDEDAEFIVGDALDNFMAWYDISELAAIMDLGLAG</sequence>
<dbReference type="AlphaFoldDB" id="A0A1I2PUR0"/>
<protein>
    <submittedName>
        <fullName evidence="1">Uncharacterized protein</fullName>
    </submittedName>
</protein>
<evidence type="ECO:0000313" key="2">
    <source>
        <dbReference type="Proteomes" id="UP000199065"/>
    </source>
</evidence>
<dbReference type="STRING" id="185761.SAMN05660282_00252"/>
<dbReference type="Pfam" id="PF21853">
    <property type="entry name" value="DUF6912"/>
    <property type="match status" value="1"/>
</dbReference>
<evidence type="ECO:0000313" key="1">
    <source>
        <dbReference type="EMBL" id="SFG20005.1"/>
    </source>
</evidence>
<gene>
    <name evidence="1" type="ORF">SAMN05660282_00252</name>
</gene>
<accession>A0A1I2PUR0</accession>
<organism evidence="1 2">
    <name type="scientific">Corynebacterium spheniscorum</name>
    <dbReference type="NCBI Taxonomy" id="185761"/>
    <lineage>
        <taxon>Bacteria</taxon>
        <taxon>Bacillati</taxon>
        <taxon>Actinomycetota</taxon>
        <taxon>Actinomycetes</taxon>
        <taxon>Mycobacteriales</taxon>
        <taxon>Corynebacteriaceae</taxon>
        <taxon>Corynebacterium</taxon>
    </lineage>
</organism>
<reference evidence="1 2" key="1">
    <citation type="submission" date="2016-10" db="EMBL/GenBank/DDBJ databases">
        <authorList>
            <person name="de Groot N.N."/>
        </authorList>
    </citation>
    <scope>NUCLEOTIDE SEQUENCE [LARGE SCALE GENOMIC DNA]</scope>
    <source>
        <strain>J11</strain>
        <strain evidence="2">PG 39</strain>
    </source>
</reference>